<feature type="binding site" evidence="3">
    <location>
        <position position="231"/>
    </location>
    <ligand>
        <name>FAD</name>
        <dbReference type="ChEBI" id="CHEBI:57692"/>
    </ligand>
</feature>
<dbReference type="Proteomes" id="UP000799770">
    <property type="component" value="Unassembled WGS sequence"/>
</dbReference>
<dbReference type="Gene3D" id="3.30.560.10">
    <property type="entry name" value="Glucose Oxidase, domain 3"/>
    <property type="match status" value="1"/>
</dbReference>
<keyword evidence="4" id="KW-0285">Flavoprotein</keyword>
<dbReference type="PROSITE" id="PS00623">
    <property type="entry name" value="GMC_OXRED_1"/>
    <property type="match status" value="1"/>
</dbReference>
<reference evidence="6" key="1">
    <citation type="journal article" date="2020" name="Stud. Mycol.">
        <title>101 Dothideomycetes genomes: a test case for predicting lifestyles and emergence of pathogens.</title>
        <authorList>
            <person name="Haridas S."/>
            <person name="Albert R."/>
            <person name="Binder M."/>
            <person name="Bloem J."/>
            <person name="Labutti K."/>
            <person name="Salamov A."/>
            <person name="Andreopoulos B."/>
            <person name="Baker S."/>
            <person name="Barry K."/>
            <person name="Bills G."/>
            <person name="Bluhm B."/>
            <person name="Cannon C."/>
            <person name="Castanera R."/>
            <person name="Culley D."/>
            <person name="Daum C."/>
            <person name="Ezra D."/>
            <person name="Gonzalez J."/>
            <person name="Henrissat B."/>
            <person name="Kuo A."/>
            <person name="Liang C."/>
            <person name="Lipzen A."/>
            <person name="Lutzoni F."/>
            <person name="Magnuson J."/>
            <person name="Mondo S."/>
            <person name="Nolan M."/>
            <person name="Ohm R."/>
            <person name="Pangilinan J."/>
            <person name="Park H.-J."/>
            <person name="Ramirez L."/>
            <person name="Alfaro M."/>
            <person name="Sun H."/>
            <person name="Tritt A."/>
            <person name="Yoshinaga Y."/>
            <person name="Zwiers L.-H."/>
            <person name="Turgeon B."/>
            <person name="Goodwin S."/>
            <person name="Spatafora J."/>
            <person name="Crous P."/>
            <person name="Grigoriev I."/>
        </authorList>
    </citation>
    <scope>NUCLEOTIDE SEQUENCE</scope>
    <source>
        <strain evidence="6">CBS 627.86</strain>
    </source>
</reference>
<dbReference type="OrthoDB" id="269227at2759"/>
<dbReference type="InterPro" id="IPR007867">
    <property type="entry name" value="GMC_OxRtase_C"/>
</dbReference>
<dbReference type="Gene3D" id="3.50.50.60">
    <property type="entry name" value="FAD/NAD(P)-binding domain"/>
    <property type="match status" value="1"/>
</dbReference>
<evidence type="ECO:0000259" key="5">
    <source>
        <dbReference type="PROSITE" id="PS00623"/>
    </source>
</evidence>
<accession>A0A6A5YPJ6</accession>
<dbReference type="PIRSF" id="PIRSF000137">
    <property type="entry name" value="Alcohol_oxidase"/>
    <property type="match status" value="1"/>
</dbReference>
<feature type="binding site" evidence="3">
    <location>
        <begin position="498"/>
        <end position="499"/>
    </location>
    <ligand>
        <name>FAD</name>
        <dbReference type="ChEBI" id="CHEBI:57692"/>
    </ligand>
</feature>
<evidence type="ECO:0000256" key="2">
    <source>
        <dbReference type="PIRSR" id="PIRSR000137-1"/>
    </source>
</evidence>
<dbReference type="EMBL" id="ML977350">
    <property type="protein sequence ID" value="KAF2108061.1"/>
    <property type="molecule type" value="Genomic_DNA"/>
</dbReference>
<feature type="active site" description="Proton acceptor" evidence="2">
    <location>
        <position position="543"/>
    </location>
</feature>
<dbReference type="AlphaFoldDB" id="A0A6A5YPJ6"/>
<feature type="active site" description="Proton donor" evidence="2">
    <location>
        <position position="499"/>
    </location>
</feature>
<gene>
    <name evidence="6" type="ORF">BDV96DRAFT_505249</name>
</gene>
<name>A0A6A5YPJ6_9PLEO</name>
<keyword evidence="3 4" id="KW-0274">FAD</keyword>
<dbReference type="SUPFAM" id="SSF54373">
    <property type="entry name" value="FAD-linked reductases, C-terminal domain"/>
    <property type="match status" value="1"/>
</dbReference>
<protein>
    <submittedName>
        <fullName evidence="6">Choline dehydrogenase</fullName>
    </submittedName>
</protein>
<dbReference type="InterPro" id="IPR036188">
    <property type="entry name" value="FAD/NAD-bd_sf"/>
</dbReference>
<dbReference type="GO" id="GO:0050660">
    <property type="term" value="F:flavin adenine dinucleotide binding"/>
    <property type="evidence" value="ECO:0007669"/>
    <property type="project" value="InterPro"/>
</dbReference>
<sequence length="565" mass="61567">MSSNYDFIIVGGGTAGCLLAHRLSHASSRPSVLLVEAGGNPEGEYLQAPTHRYAPAFLRPDLQYGYVSTPQRNLNDRTIDYTRGKGLGGSSIMNFQVYLYGSKEDYNRWAELVGDDSWKWEHTKQSFKAIENYDFSGMSGYSHLAKPDPAQHGTDGQVLVCLPPIIEKGSIEGIEAVHKIGDPLNLDFNTGNPIGVGVFPASSSKQGRTTSATAHLVDPPSNLTIWTGAAVHRLLFEGAKVVGIETADGRKASSKKETIVTGGAIDTPKLLLLNGIGPAKELEALGIPVVKDLPGVGKKLHDHILVFLCCEVDASHNDKYAFESNQNMVLEADALWKKGRTGISALHNSTLWGAFLKVPGLEDFDEYKALPQDVQEYLSRDTVPAMEFCGNAILFPPGTPLPEDSGYLSMVAFLMNPQSDGSITLKSSNPEDKPVIDLAYLEHPYDRRVMRESIRMTWQKIFDNPDVKKHVKSTLFGPKSLSDEDIDAFAKDAVGTVWHVNGSVVMGKKDDPLACVDSDFKVYGIEGLRVADLSVCPLTPNNHTQSTAYLVGQKAAEKLIAEYSL</sequence>
<comment type="cofactor">
    <cofactor evidence="3">
        <name>FAD</name>
        <dbReference type="ChEBI" id="CHEBI:57692"/>
    </cofactor>
</comment>
<dbReference type="PANTHER" id="PTHR11552">
    <property type="entry name" value="GLUCOSE-METHANOL-CHOLINE GMC OXIDOREDUCTASE"/>
    <property type="match status" value="1"/>
</dbReference>
<comment type="similarity">
    <text evidence="1 4">Belongs to the GMC oxidoreductase family.</text>
</comment>
<dbReference type="Pfam" id="PF05199">
    <property type="entry name" value="GMC_oxred_C"/>
    <property type="match status" value="1"/>
</dbReference>
<dbReference type="SUPFAM" id="SSF51905">
    <property type="entry name" value="FAD/NAD(P)-binding domain"/>
    <property type="match status" value="1"/>
</dbReference>
<evidence type="ECO:0000313" key="7">
    <source>
        <dbReference type="Proteomes" id="UP000799770"/>
    </source>
</evidence>
<proteinExistence type="inferred from homology"/>
<organism evidence="6 7">
    <name type="scientific">Lophiotrema nucula</name>
    <dbReference type="NCBI Taxonomy" id="690887"/>
    <lineage>
        <taxon>Eukaryota</taxon>
        <taxon>Fungi</taxon>
        <taxon>Dikarya</taxon>
        <taxon>Ascomycota</taxon>
        <taxon>Pezizomycotina</taxon>
        <taxon>Dothideomycetes</taxon>
        <taxon>Pleosporomycetidae</taxon>
        <taxon>Pleosporales</taxon>
        <taxon>Lophiotremataceae</taxon>
        <taxon>Lophiotrema</taxon>
    </lineage>
</organism>
<dbReference type="InterPro" id="IPR012132">
    <property type="entry name" value="GMC_OxRdtase"/>
</dbReference>
<dbReference type="Pfam" id="PF00732">
    <property type="entry name" value="GMC_oxred_N"/>
    <property type="match status" value="1"/>
</dbReference>
<evidence type="ECO:0000256" key="1">
    <source>
        <dbReference type="ARBA" id="ARBA00010790"/>
    </source>
</evidence>
<evidence type="ECO:0000313" key="6">
    <source>
        <dbReference type="EMBL" id="KAF2108061.1"/>
    </source>
</evidence>
<evidence type="ECO:0000256" key="4">
    <source>
        <dbReference type="RuleBase" id="RU003968"/>
    </source>
</evidence>
<feature type="domain" description="Glucose-methanol-choline oxidoreductase N-terminal" evidence="5">
    <location>
        <begin position="84"/>
        <end position="107"/>
    </location>
</feature>
<evidence type="ECO:0000256" key="3">
    <source>
        <dbReference type="PIRSR" id="PIRSR000137-2"/>
    </source>
</evidence>
<dbReference type="PANTHER" id="PTHR11552:SF134">
    <property type="entry name" value="GLUCOSE-METHANOL-CHOLINE OXIDOREDUCTASE N-TERMINAL DOMAIN-CONTAINING PROTEIN"/>
    <property type="match status" value="1"/>
</dbReference>
<feature type="binding site" evidence="3">
    <location>
        <begin position="94"/>
        <end position="97"/>
    </location>
    <ligand>
        <name>FAD</name>
        <dbReference type="ChEBI" id="CHEBI:57692"/>
    </ligand>
</feature>
<dbReference type="GO" id="GO:0016614">
    <property type="term" value="F:oxidoreductase activity, acting on CH-OH group of donors"/>
    <property type="evidence" value="ECO:0007669"/>
    <property type="project" value="InterPro"/>
</dbReference>
<keyword evidence="7" id="KW-1185">Reference proteome</keyword>
<dbReference type="InterPro" id="IPR000172">
    <property type="entry name" value="GMC_OxRdtase_N"/>
</dbReference>